<evidence type="ECO:0000256" key="7">
    <source>
        <dbReference type="ARBA" id="ARBA00023242"/>
    </source>
</evidence>
<evidence type="ECO:0000256" key="2">
    <source>
        <dbReference type="ARBA" id="ARBA00004496"/>
    </source>
</evidence>
<evidence type="ECO:0000256" key="8">
    <source>
        <dbReference type="PROSITE-ProRule" id="PRU00103"/>
    </source>
</evidence>
<dbReference type="InterPro" id="IPR021133">
    <property type="entry name" value="HEAT_type_2"/>
</dbReference>
<organism evidence="11 12">
    <name type="scientific">Triparma strigata</name>
    <dbReference type="NCBI Taxonomy" id="1606541"/>
    <lineage>
        <taxon>Eukaryota</taxon>
        <taxon>Sar</taxon>
        <taxon>Stramenopiles</taxon>
        <taxon>Ochrophyta</taxon>
        <taxon>Bolidophyceae</taxon>
        <taxon>Parmales</taxon>
        <taxon>Triparmaceae</taxon>
        <taxon>Triparma</taxon>
    </lineage>
</organism>
<evidence type="ECO:0000256" key="6">
    <source>
        <dbReference type="ARBA" id="ARBA00022927"/>
    </source>
</evidence>
<sequence>MASFDAIPQLLAQLTTPNTEAIRAAESALKPLLKSPQCIPPLMNLLTNLQSPPAVRQITAVVLRKKIPNFYDGFNPQDKQGFKAALLQMLQTEPERSVRISAVAVVAEVANFEIKTTDAAGPHPNISNNWPEVLQFIVTANQNPAEEARELAFFLLAEMTYTIGNCLKESFADLAQLYNAALQDQSVKVKTAALKALGMIMAFMSDEPEVQHFAGLIPLLLNSASECQSRGDEEVLQLVNDVMYDLCHCNESSVTIHTGAIVQFCLQELLDTNLELVTRDSAALVISTLSEFKPKLMAKKCDVPMLVDTFMNLIEISKESAAGAFFDNNPNWREDGDESDDEDDYDGPTQCGMAQGCLDMIACNLPQKHVFNTTMTKCVQRMQSQNPPTRKAGIASLGVVAEGCQEKLSDNLREIMPFVFQCAGDGDAQVRECACFTLGQLAEHCQPEILDYAEQILPAVFKLLDDTTVSVQVTSCYVLEMFCEHLEPHQILPFLDPLTRKLVAMLEVATRKCVKEMSVAALAATAVAAEKEFIPYLPGVANFMGQLMALSKEEDYPLKGRAMECMGHMAVAVEKEAFRPYFQHTMQHTCEALTLDSVELHEYAYAVFANLSKVMEREFSPVLPDLVPHLWKLIGDKDGGNRTKEELQQIQDLIINRGQQGKGGQLSGLDDSDEEGDAQNFQPDASAFVTTAMLEAKKAAITALGEMANHCGQDFMPYIEKSAESLKEASTYWHPTIKAEVCRGYPALVVCSVAAHHPDGKVPWEKGNVNHNPMSAHTAGLANAVLLELIPNMQNPEQEVVAVVCEALGSVIELCGPAALVPVANDILQGILMLLENKAPCQEAYDEEDDEDDEDEHENFMNAVMDLLGSVARVMGAQLGQFLPNFLPAIQNYAKASRPTNDRSMAIGCLGELAQGCEQAIMPSWSSVFLPIIHQGLADEEFAVKRNAAFTLGVCAEALKEQISTQYPALLQALSPLFTIDPNQSDSAAACKDNAAAAIARMSVTCPAAMPFAQVLPIFLQALPLKSDWSENETVYGCLVKLVQNGQPDVLGPLKGEVTRVVGAAMQEAKVDDEIKENLKSVFGV</sequence>
<evidence type="ECO:0000313" key="12">
    <source>
        <dbReference type="Proteomes" id="UP001165085"/>
    </source>
</evidence>
<proteinExistence type="predicted"/>
<feature type="domain" description="Importin N-terminal" evidence="10">
    <location>
        <begin position="25"/>
        <end position="92"/>
    </location>
</feature>
<keyword evidence="6" id="KW-0653">Protein transport</keyword>
<dbReference type="Proteomes" id="UP001165085">
    <property type="component" value="Unassembled WGS sequence"/>
</dbReference>
<dbReference type="InterPro" id="IPR034085">
    <property type="entry name" value="TOG"/>
</dbReference>
<dbReference type="GO" id="GO:0006606">
    <property type="term" value="P:protein import into nucleus"/>
    <property type="evidence" value="ECO:0007669"/>
    <property type="project" value="InterPro"/>
</dbReference>
<dbReference type="InterPro" id="IPR001494">
    <property type="entry name" value="Importin-beta_N"/>
</dbReference>
<evidence type="ECO:0000256" key="4">
    <source>
        <dbReference type="ARBA" id="ARBA00022490"/>
    </source>
</evidence>
<keyword evidence="4" id="KW-0963">Cytoplasm</keyword>
<dbReference type="InterPro" id="IPR057672">
    <property type="entry name" value="TPR_IPO4/5"/>
</dbReference>
<dbReference type="InterPro" id="IPR016024">
    <property type="entry name" value="ARM-type_fold"/>
</dbReference>
<feature type="region of interest" description="Disordered" evidence="9">
    <location>
        <begin position="327"/>
        <end position="346"/>
    </location>
</feature>
<dbReference type="SMART" id="SM01349">
    <property type="entry name" value="TOG"/>
    <property type="match status" value="1"/>
</dbReference>
<evidence type="ECO:0000256" key="3">
    <source>
        <dbReference type="ARBA" id="ARBA00022448"/>
    </source>
</evidence>
<reference evidence="12" key="1">
    <citation type="journal article" date="2023" name="Commun. Biol.">
        <title>Genome analysis of Parmales, the sister group of diatoms, reveals the evolutionary specialization of diatoms from phago-mixotrophs to photoautotrophs.</title>
        <authorList>
            <person name="Ban H."/>
            <person name="Sato S."/>
            <person name="Yoshikawa S."/>
            <person name="Yamada K."/>
            <person name="Nakamura Y."/>
            <person name="Ichinomiya M."/>
            <person name="Sato N."/>
            <person name="Blanc-Mathieu R."/>
            <person name="Endo H."/>
            <person name="Kuwata A."/>
            <person name="Ogata H."/>
        </authorList>
    </citation>
    <scope>NUCLEOTIDE SEQUENCE [LARGE SCALE GENOMIC DNA]</scope>
    <source>
        <strain evidence="12">NIES 3701</strain>
    </source>
</reference>
<feature type="repeat" description="HEAT" evidence="8">
    <location>
        <begin position="929"/>
        <end position="967"/>
    </location>
</feature>
<keyword evidence="7" id="KW-0539">Nucleus</keyword>
<dbReference type="Pfam" id="PF25780">
    <property type="entry name" value="TPR_IPO5"/>
    <property type="match status" value="1"/>
</dbReference>
<comment type="caution">
    <text evidence="11">The sequence shown here is derived from an EMBL/GenBank/DDBJ whole genome shotgun (WGS) entry which is preliminary data.</text>
</comment>
<keyword evidence="12" id="KW-1185">Reference proteome</keyword>
<evidence type="ECO:0000256" key="1">
    <source>
        <dbReference type="ARBA" id="ARBA00004123"/>
    </source>
</evidence>
<dbReference type="InterPro" id="IPR040122">
    <property type="entry name" value="Importin_beta"/>
</dbReference>
<dbReference type="GO" id="GO:0031267">
    <property type="term" value="F:small GTPase binding"/>
    <property type="evidence" value="ECO:0007669"/>
    <property type="project" value="InterPro"/>
</dbReference>
<keyword evidence="5" id="KW-0677">Repeat</keyword>
<protein>
    <recommendedName>
        <fullName evidence="10">Importin N-terminal domain-containing protein</fullName>
    </recommendedName>
</protein>
<dbReference type="PANTHER" id="PTHR10527">
    <property type="entry name" value="IMPORTIN BETA"/>
    <property type="match status" value="1"/>
</dbReference>
<dbReference type="PROSITE" id="PS50077">
    <property type="entry name" value="HEAT_REPEAT"/>
    <property type="match status" value="2"/>
</dbReference>
<accession>A0A9W7BGZ7</accession>
<feature type="repeat" description="HEAT" evidence="8">
    <location>
        <begin position="415"/>
        <end position="451"/>
    </location>
</feature>
<dbReference type="OrthoDB" id="7862313at2759"/>
<dbReference type="AlphaFoldDB" id="A0A9W7BGZ7"/>
<dbReference type="SUPFAM" id="SSF48371">
    <property type="entry name" value="ARM repeat"/>
    <property type="match status" value="2"/>
</dbReference>
<dbReference type="Pfam" id="PF03810">
    <property type="entry name" value="IBN_N"/>
    <property type="match status" value="1"/>
</dbReference>
<dbReference type="GO" id="GO:0005737">
    <property type="term" value="C:cytoplasm"/>
    <property type="evidence" value="ECO:0007669"/>
    <property type="project" value="UniProtKB-SubCell"/>
</dbReference>
<feature type="region of interest" description="Disordered" evidence="9">
    <location>
        <begin position="659"/>
        <end position="680"/>
    </location>
</feature>
<evidence type="ECO:0000313" key="11">
    <source>
        <dbReference type="EMBL" id="GMH87487.1"/>
    </source>
</evidence>
<feature type="compositionally biased region" description="Acidic residues" evidence="9">
    <location>
        <begin position="335"/>
        <end position="346"/>
    </location>
</feature>
<dbReference type="SMART" id="SM00913">
    <property type="entry name" value="IBN_N"/>
    <property type="match status" value="1"/>
</dbReference>
<evidence type="ECO:0000256" key="5">
    <source>
        <dbReference type="ARBA" id="ARBA00022737"/>
    </source>
</evidence>
<name>A0A9W7BGZ7_9STRA</name>
<dbReference type="InterPro" id="IPR011989">
    <property type="entry name" value="ARM-like"/>
</dbReference>
<dbReference type="Gene3D" id="1.25.10.10">
    <property type="entry name" value="Leucine-rich Repeat Variant"/>
    <property type="match status" value="1"/>
</dbReference>
<comment type="subcellular location">
    <subcellularLocation>
        <location evidence="2">Cytoplasm</location>
    </subcellularLocation>
    <subcellularLocation>
        <location evidence="1">Nucleus</location>
    </subcellularLocation>
</comment>
<evidence type="ECO:0000259" key="10">
    <source>
        <dbReference type="PROSITE" id="PS50166"/>
    </source>
</evidence>
<evidence type="ECO:0000256" key="9">
    <source>
        <dbReference type="SAM" id="MobiDB-lite"/>
    </source>
</evidence>
<keyword evidence="3" id="KW-0813">Transport</keyword>
<dbReference type="Pfam" id="PF13513">
    <property type="entry name" value="HEAT_EZ"/>
    <property type="match status" value="1"/>
</dbReference>
<dbReference type="EMBL" id="BRXY01000330">
    <property type="protein sequence ID" value="GMH87487.1"/>
    <property type="molecule type" value="Genomic_DNA"/>
</dbReference>
<gene>
    <name evidence="11" type="ORF">TrST_g13285</name>
</gene>
<dbReference type="PROSITE" id="PS50166">
    <property type="entry name" value="IMPORTIN_B_NT"/>
    <property type="match status" value="1"/>
</dbReference>